<dbReference type="SUPFAM" id="SSF52047">
    <property type="entry name" value="RNI-like"/>
    <property type="match status" value="1"/>
</dbReference>
<dbReference type="Gene3D" id="3.80.10.10">
    <property type="entry name" value="Ribonuclease Inhibitor"/>
    <property type="match status" value="1"/>
</dbReference>
<name>A0A5C3LBC7_COPMA</name>
<dbReference type="Proteomes" id="UP000307440">
    <property type="component" value="Unassembled WGS sequence"/>
</dbReference>
<dbReference type="EMBL" id="ML210147">
    <property type="protein sequence ID" value="TFK29932.1"/>
    <property type="molecule type" value="Genomic_DNA"/>
</dbReference>
<keyword evidence="3" id="KW-1185">Reference proteome</keyword>
<feature type="compositionally biased region" description="Polar residues" evidence="1">
    <location>
        <begin position="394"/>
        <end position="403"/>
    </location>
</feature>
<feature type="region of interest" description="Disordered" evidence="1">
    <location>
        <begin position="568"/>
        <end position="617"/>
    </location>
</feature>
<organism evidence="2 3">
    <name type="scientific">Coprinopsis marcescibilis</name>
    <name type="common">Agaric fungus</name>
    <name type="synonym">Psathyrella marcescibilis</name>
    <dbReference type="NCBI Taxonomy" id="230819"/>
    <lineage>
        <taxon>Eukaryota</taxon>
        <taxon>Fungi</taxon>
        <taxon>Dikarya</taxon>
        <taxon>Basidiomycota</taxon>
        <taxon>Agaricomycotina</taxon>
        <taxon>Agaricomycetes</taxon>
        <taxon>Agaricomycetidae</taxon>
        <taxon>Agaricales</taxon>
        <taxon>Agaricineae</taxon>
        <taxon>Psathyrellaceae</taxon>
        <taxon>Coprinopsis</taxon>
    </lineage>
</organism>
<feature type="compositionally biased region" description="Low complexity" evidence="1">
    <location>
        <begin position="575"/>
        <end position="586"/>
    </location>
</feature>
<feature type="compositionally biased region" description="Polar residues" evidence="1">
    <location>
        <begin position="338"/>
        <end position="376"/>
    </location>
</feature>
<feature type="compositionally biased region" description="Polar residues" evidence="1">
    <location>
        <begin position="508"/>
        <end position="521"/>
    </location>
</feature>
<evidence type="ECO:0000313" key="3">
    <source>
        <dbReference type="Proteomes" id="UP000307440"/>
    </source>
</evidence>
<accession>A0A5C3LBC7</accession>
<feature type="region of interest" description="Disordered" evidence="1">
    <location>
        <begin position="507"/>
        <end position="526"/>
    </location>
</feature>
<dbReference type="InterPro" id="IPR032675">
    <property type="entry name" value="LRR_dom_sf"/>
</dbReference>
<feature type="compositionally biased region" description="Basic and acidic residues" evidence="1">
    <location>
        <begin position="298"/>
        <end position="321"/>
    </location>
</feature>
<feature type="region of interest" description="Disordered" evidence="1">
    <location>
        <begin position="298"/>
        <end position="407"/>
    </location>
</feature>
<gene>
    <name evidence="2" type="ORF">FA15DRAFT_630667</name>
</gene>
<reference evidence="2 3" key="1">
    <citation type="journal article" date="2019" name="Nat. Ecol. Evol.">
        <title>Megaphylogeny resolves global patterns of mushroom evolution.</title>
        <authorList>
            <person name="Varga T."/>
            <person name="Krizsan K."/>
            <person name="Foldi C."/>
            <person name="Dima B."/>
            <person name="Sanchez-Garcia M."/>
            <person name="Sanchez-Ramirez S."/>
            <person name="Szollosi G.J."/>
            <person name="Szarkandi J.G."/>
            <person name="Papp V."/>
            <person name="Albert L."/>
            <person name="Andreopoulos W."/>
            <person name="Angelini C."/>
            <person name="Antonin V."/>
            <person name="Barry K.W."/>
            <person name="Bougher N.L."/>
            <person name="Buchanan P."/>
            <person name="Buyck B."/>
            <person name="Bense V."/>
            <person name="Catcheside P."/>
            <person name="Chovatia M."/>
            <person name="Cooper J."/>
            <person name="Damon W."/>
            <person name="Desjardin D."/>
            <person name="Finy P."/>
            <person name="Geml J."/>
            <person name="Haridas S."/>
            <person name="Hughes K."/>
            <person name="Justo A."/>
            <person name="Karasinski D."/>
            <person name="Kautmanova I."/>
            <person name="Kiss B."/>
            <person name="Kocsube S."/>
            <person name="Kotiranta H."/>
            <person name="LaButti K.M."/>
            <person name="Lechner B.E."/>
            <person name="Liimatainen K."/>
            <person name="Lipzen A."/>
            <person name="Lukacs Z."/>
            <person name="Mihaltcheva S."/>
            <person name="Morgado L.N."/>
            <person name="Niskanen T."/>
            <person name="Noordeloos M.E."/>
            <person name="Ohm R.A."/>
            <person name="Ortiz-Santana B."/>
            <person name="Ovrebo C."/>
            <person name="Racz N."/>
            <person name="Riley R."/>
            <person name="Savchenko A."/>
            <person name="Shiryaev A."/>
            <person name="Soop K."/>
            <person name="Spirin V."/>
            <person name="Szebenyi C."/>
            <person name="Tomsovsky M."/>
            <person name="Tulloss R.E."/>
            <person name="Uehling J."/>
            <person name="Grigoriev I.V."/>
            <person name="Vagvolgyi C."/>
            <person name="Papp T."/>
            <person name="Martin F.M."/>
            <person name="Miettinen O."/>
            <person name="Hibbett D.S."/>
            <person name="Nagy L.G."/>
        </authorList>
    </citation>
    <scope>NUCLEOTIDE SEQUENCE [LARGE SCALE GENOMIC DNA]</scope>
    <source>
        <strain evidence="2 3">CBS 121175</strain>
    </source>
</reference>
<evidence type="ECO:0000313" key="2">
    <source>
        <dbReference type="EMBL" id="TFK29932.1"/>
    </source>
</evidence>
<dbReference type="AlphaFoldDB" id="A0A5C3LBC7"/>
<sequence>MHLLHKPNPEIGLIVVKDILPQAPPPGPYSAPLAPQGVPSLAWFCINQLYQHPDQLHVLAFRLNYRNEFNDIDLNNLDPRLWATLVQLYDRLPSRLSTYEIPLNDIHLPLLQQIPSTSLFSMVTVLDLPSCTNLDDQTVVDLKALHSLVALDASGTSLTPAGIQTLANTLFPSGEQEAVGHQGPWPLRILCLRNCQHMTNEVNTACNNISSLPSGFEAEGPPLLFHPTPLIEVLGHLHQLNPALFSSANPYHLYIQRLNHKPTSIKPSTSKENTVVTLQWSSNSIRLDNADQIERRVSVREDEQRHARNKDAWYERQESELARPAPSTLRPSKRASFSGPTSFASLPSTISPFRTQPAFSTNQRKPPSLSIPSAPQKQKPRTVRPASPRRQFHNPKQQASSAPVTAMPHAMKKVFTTAFRKADTQTTSAVFGASQMLFRDPPPWCALEDAVREMRSNQLKRKETMKISVMMRNAEFASVARDGARASLAKWQMDNLLARREQLHSDFGLSTSAPATSQEPSRNPFKKRERVEVLLDTSTASKKPLKPISAVQAPVFTQDLLDNSAKDAGATLKRSAPTSTAAVSAPSKRRTLVSRKSEPLAKAPPNFDWSSWGKGPS</sequence>
<dbReference type="OrthoDB" id="3215314at2759"/>
<protein>
    <submittedName>
        <fullName evidence="2">Uncharacterized protein</fullName>
    </submittedName>
</protein>
<evidence type="ECO:0000256" key="1">
    <source>
        <dbReference type="SAM" id="MobiDB-lite"/>
    </source>
</evidence>
<proteinExistence type="predicted"/>